<dbReference type="EMBL" id="JACHLY010000001">
    <property type="protein sequence ID" value="MBB6000399.1"/>
    <property type="molecule type" value="Genomic_DNA"/>
</dbReference>
<evidence type="ECO:0000259" key="3">
    <source>
        <dbReference type="Pfam" id="PF12146"/>
    </source>
</evidence>
<dbReference type="InterPro" id="IPR053145">
    <property type="entry name" value="AB_hydrolase_Est10"/>
</dbReference>
<organism evidence="4 5">
    <name type="scientific">Streptomonospora salina</name>
    <dbReference type="NCBI Taxonomy" id="104205"/>
    <lineage>
        <taxon>Bacteria</taxon>
        <taxon>Bacillati</taxon>
        <taxon>Actinomycetota</taxon>
        <taxon>Actinomycetes</taxon>
        <taxon>Streptosporangiales</taxon>
        <taxon>Nocardiopsidaceae</taxon>
        <taxon>Streptomonospora</taxon>
    </lineage>
</organism>
<reference evidence="4 5" key="1">
    <citation type="submission" date="2020-08" db="EMBL/GenBank/DDBJ databases">
        <title>Sequencing the genomes of 1000 actinobacteria strains.</title>
        <authorList>
            <person name="Klenk H.-P."/>
        </authorList>
    </citation>
    <scope>NUCLEOTIDE SEQUENCE [LARGE SCALE GENOMIC DNA]</scope>
    <source>
        <strain evidence="4 5">DSM 44593</strain>
    </source>
</reference>
<dbReference type="GO" id="GO:0052689">
    <property type="term" value="F:carboxylic ester hydrolase activity"/>
    <property type="evidence" value="ECO:0007669"/>
    <property type="project" value="TreeGrafter"/>
</dbReference>
<dbReference type="PANTHER" id="PTHR43265:SF1">
    <property type="entry name" value="ESTERASE ESTD"/>
    <property type="match status" value="1"/>
</dbReference>
<feature type="domain" description="Serine aminopeptidase S33" evidence="3">
    <location>
        <begin position="97"/>
        <end position="195"/>
    </location>
</feature>
<dbReference type="RefSeq" id="WP_184637791.1">
    <property type="nucleotide sequence ID" value="NZ_BAABKT010000032.1"/>
</dbReference>
<dbReference type="Gene3D" id="3.40.50.1820">
    <property type="entry name" value="alpha/beta hydrolase"/>
    <property type="match status" value="1"/>
</dbReference>
<evidence type="ECO:0000256" key="2">
    <source>
        <dbReference type="SAM" id="SignalP"/>
    </source>
</evidence>
<dbReference type="Pfam" id="PF12146">
    <property type="entry name" value="Hydrolase_4"/>
    <property type="match status" value="1"/>
</dbReference>
<dbReference type="InterPro" id="IPR029058">
    <property type="entry name" value="AB_hydrolase_fold"/>
</dbReference>
<feature type="signal peptide" evidence="2">
    <location>
        <begin position="1"/>
        <end position="27"/>
    </location>
</feature>
<proteinExistence type="predicted"/>
<feature type="region of interest" description="Disordered" evidence="1">
    <location>
        <begin position="72"/>
        <end position="101"/>
    </location>
</feature>
<dbReference type="Proteomes" id="UP000578077">
    <property type="component" value="Unassembled WGS sequence"/>
</dbReference>
<name>A0A841EGB4_9ACTN</name>
<evidence type="ECO:0000313" key="5">
    <source>
        <dbReference type="Proteomes" id="UP000578077"/>
    </source>
</evidence>
<feature type="chain" id="PRO_5032482499" description="Serine aminopeptidase S33 domain-containing protein" evidence="2">
    <location>
        <begin position="28"/>
        <end position="361"/>
    </location>
</feature>
<comment type="caution">
    <text evidence="4">The sequence shown here is derived from an EMBL/GenBank/DDBJ whole genome shotgun (WGS) entry which is preliminary data.</text>
</comment>
<dbReference type="SUPFAM" id="SSF53474">
    <property type="entry name" value="alpha/beta-Hydrolases"/>
    <property type="match status" value="1"/>
</dbReference>
<dbReference type="InterPro" id="IPR022742">
    <property type="entry name" value="Hydrolase_4"/>
</dbReference>
<accession>A0A841EGB4</accession>
<evidence type="ECO:0000256" key="1">
    <source>
        <dbReference type="SAM" id="MobiDB-lite"/>
    </source>
</evidence>
<keyword evidence="2" id="KW-0732">Signal</keyword>
<feature type="region of interest" description="Disordered" evidence="1">
    <location>
        <begin position="28"/>
        <end position="53"/>
    </location>
</feature>
<protein>
    <recommendedName>
        <fullName evidence="3">Serine aminopeptidase S33 domain-containing protein</fullName>
    </recommendedName>
</protein>
<keyword evidence="5" id="KW-1185">Reference proteome</keyword>
<dbReference type="PANTHER" id="PTHR43265">
    <property type="entry name" value="ESTERASE ESTD"/>
    <property type="match status" value="1"/>
</dbReference>
<gene>
    <name evidence="4" type="ORF">HNR25_004150</name>
</gene>
<evidence type="ECO:0000313" key="4">
    <source>
        <dbReference type="EMBL" id="MBB6000399.1"/>
    </source>
</evidence>
<dbReference type="AlphaFoldDB" id="A0A841EGB4"/>
<dbReference type="PROSITE" id="PS51257">
    <property type="entry name" value="PROKAR_LIPOPROTEIN"/>
    <property type="match status" value="1"/>
</dbReference>
<sequence length="361" mass="38057">MPVRAALRATAPSVLLTVLLAAGCAPGDGSGGSGTAPEPPGVRPQQLPVTFESGPDTLHGTFALPPGGGTDLPAALIVSGSGPTDRDGDNPARPDAGTNENFARVLADSGVASLRYDKLGSGKTGMAARDDDATVGYDVFAEEFADAYAHLADRPEVDPSRLMVVGHSEGALFALNAHTIVDAHPPRALVLAAPPGRRYLDTVDRQITEQVRQAEAAGSMDFGRAEETLSDLRYGIARIRDGEDLDGLHLASEVNRILAPEFVPFLRRIDTMDPVELARDLPPQTAALVLRGTEDSQITAAAVDRLMTGLPGARRVDLDGADHVFRMYSDAPGAAVLDADRRFSPDVQPALDRFLESQADL</sequence>